<organism evidence="1 2">
    <name type="scientific">Ambrosia artemisiifolia</name>
    <name type="common">Common ragweed</name>
    <dbReference type="NCBI Taxonomy" id="4212"/>
    <lineage>
        <taxon>Eukaryota</taxon>
        <taxon>Viridiplantae</taxon>
        <taxon>Streptophyta</taxon>
        <taxon>Embryophyta</taxon>
        <taxon>Tracheophyta</taxon>
        <taxon>Spermatophyta</taxon>
        <taxon>Magnoliopsida</taxon>
        <taxon>eudicotyledons</taxon>
        <taxon>Gunneridae</taxon>
        <taxon>Pentapetalae</taxon>
        <taxon>asterids</taxon>
        <taxon>campanulids</taxon>
        <taxon>Asterales</taxon>
        <taxon>Asteraceae</taxon>
        <taxon>Asteroideae</taxon>
        <taxon>Heliantheae alliance</taxon>
        <taxon>Heliantheae</taxon>
        <taxon>Ambrosia</taxon>
    </lineage>
</organism>
<gene>
    <name evidence="1" type="ORF">M8C21_001085</name>
</gene>
<accession>A0AAD5BS46</accession>
<dbReference type="AlphaFoldDB" id="A0AAD5BS46"/>
<reference evidence="1" key="1">
    <citation type="submission" date="2022-06" db="EMBL/GenBank/DDBJ databases">
        <title>Uncovering the hologenomic basis of an extraordinary plant invasion.</title>
        <authorList>
            <person name="Bieker V.C."/>
            <person name="Martin M.D."/>
            <person name="Gilbert T."/>
            <person name="Hodgins K."/>
            <person name="Battlay P."/>
            <person name="Petersen B."/>
            <person name="Wilson J."/>
        </authorList>
    </citation>
    <scope>NUCLEOTIDE SEQUENCE</scope>
    <source>
        <strain evidence="1">AA19_3_7</strain>
        <tissue evidence="1">Leaf</tissue>
    </source>
</reference>
<sequence length="116" mass="13224">MEDNGNNAEVTQGSIFNNLAARKVLKCPLEEEYRVRVNSASATTGNFSFGWTGTRRTFKPITLRIDSAAYAYYPSGIWYEDHLEDGRIVRQIKYPRPVKSAPTRLENLLRAANLKR</sequence>
<evidence type="ECO:0000313" key="2">
    <source>
        <dbReference type="Proteomes" id="UP001206925"/>
    </source>
</evidence>
<dbReference type="Proteomes" id="UP001206925">
    <property type="component" value="Unassembled WGS sequence"/>
</dbReference>
<dbReference type="EMBL" id="JAMZMK010011193">
    <property type="protein sequence ID" value="KAI7728567.1"/>
    <property type="molecule type" value="Genomic_DNA"/>
</dbReference>
<keyword evidence="2" id="KW-1185">Reference proteome</keyword>
<name>A0AAD5BS46_AMBAR</name>
<evidence type="ECO:0000313" key="1">
    <source>
        <dbReference type="EMBL" id="KAI7728567.1"/>
    </source>
</evidence>
<proteinExistence type="predicted"/>
<comment type="caution">
    <text evidence="1">The sequence shown here is derived from an EMBL/GenBank/DDBJ whole genome shotgun (WGS) entry which is preliminary data.</text>
</comment>
<protein>
    <submittedName>
        <fullName evidence="1">Uncharacterized protein</fullName>
    </submittedName>
</protein>